<evidence type="ECO:0000256" key="2">
    <source>
        <dbReference type="ARBA" id="ARBA00003015"/>
    </source>
</evidence>
<proteinExistence type="predicted"/>
<dbReference type="SUPFAM" id="SSF53335">
    <property type="entry name" value="S-adenosyl-L-methionine-dependent methyltransferases"/>
    <property type="match status" value="1"/>
</dbReference>
<dbReference type="PANTHER" id="PTHR23417">
    <property type="entry name" value="3-DEOXY-D-MANNO-OCTULOSONIC-ACID TRANSFERASE/TRNA GUANINE-N 7 - -METHYLTRANSFERASE"/>
    <property type="match status" value="1"/>
</dbReference>
<gene>
    <name evidence="8" type="ORF">E0F26_03670</name>
</gene>
<dbReference type="Gene3D" id="3.40.50.150">
    <property type="entry name" value="Vaccinia Virus protein VP39"/>
    <property type="match status" value="1"/>
</dbReference>
<keyword evidence="6" id="KW-0949">S-adenosyl-L-methionine</keyword>
<reference evidence="8 9" key="1">
    <citation type="submission" date="2019-02" db="EMBL/GenBank/DDBJ databases">
        <title>Halieaceae_genomes.</title>
        <authorList>
            <person name="Li S.-H."/>
        </authorList>
    </citation>
    <scope>NUCLEOTIDE SEQUENCE [LARGE SCALE GENOMIC DNA]</scope>
    <source>
        <strain evidence="8 9">JH123</strain>
    </source>
</reference>
<evidence type="ECO:0000313" key="8">
    <source>
        <dbReference type="EMBL" id="UZP73896.1"/>
    </source>
</evidence>
<dbReference type="EMBL" id="CP036501">
    <property type="protein sequence ID" value="UZP73896.1"/>
    <property type="molecule type" value="Genomic_DNA"/>
</dbReference>
<dbReference type="Pfam" id="PF02390">
    <property type="entry name" value="Methyltransf_4"/>
    <property type="match status" value="1"/>
</dbReference>
<dbReference type="Proteomes" id="UP001317963">
    <property type="component" value="Chromosome"/>
</dbReference>
<dbReference type="InterPro" id="IPR029063">
    <property type="entry name" value="SAM-dependent_MTases_sf"/>
</dbReference>
<dbReference type="GO" id="GO:0008168">
    <property type="term" value="F:methyltransferase activity"/>
    <property type="evidence" value="ECO:0007669"/>
    <property type="project" value="UniProtKB-KW"/>
</dbReference>
<keyword evidence="5" id="KW-0808">Transferase</keyword>
<evidence type="ECO:0000256" key="7">
    <source>
        <dbReference type="ARBA" id="ARBA00022694"/>
    </source>
</evidence>
<dbReference type="PANTHER" id="PTHR23417:SF14">
    <property type="entry name" value="PENTACOTRIPEPTIDE-REPEAT REGION OF PRORP DOMAIN-CONTAINING PROTEIN"/>
    <property type="match status" value="1"/>
</dbReference>
<organism evidence="8 9">
    <name type="scientific">Candidatus Paraluminiphilus aquimaris</name>
    <dbReference type="NCBI Taxonomy" id="2518994"/>
    <lineage>
        <taxon>Bacteria</taxon>
        <taxon>Pseudomonadati</taxon>
        <taxon>Pseudomonadota</taxon>
        <taxon>Gammaproteobacteria</taxon>
        <taxon>Cellvibrionales</taxon>
        <taxon>Halieaceae</taxon>
        <taxon>Candidatus Paraluminiphilus</taxon>
    </lineage>
</organism>
<protein>
    <recommendedName>
        <fullName evidence="3">tRNA (guanine(46)-N(7))-methyltransferase</fullName>
        <ecNumber evidence="3">2.1.1.33</ecNumber>
    </recommendedName>
</protein>
<comment type="function">
    <text evidence="2">Catalyzes the formation of N(7)-methylguanine at position 46 (m7G46) in tRNA.</text>
</comment>
<dbReference type="RefSeq" id="WP_279242697.1">
    <property type="nucleotide sequence ID" value="NZ_CP036501.1"/>
</dbReference>
<sequence>MKDEPLSSVYSNQNGIHEDLATTIKKHLLSTWQEPIPEHTRIAADKIIKLARQHSGPLILDSFCGTGMSTMKLAERFPNALVIGIDKSQDRLAKHVSTEVTNYHLIRASCEHTWALLVKAGIRCSQHYLLYPNPWPKKSHLKRRIHGHPAFPLLRALGGSVVLRSNWLTYVEEFEMGMHLIGYHSRITEVRATDPLTLFERKYDANNENLWQCESILPQEGGARDDD</sequence>
<evidence type="ECO:0000313" key="9">
    <source>
        <dbReference type="Proteomes" id="UP001317963"/>
    </source>
</evidence>
<keyword evidence="9" id="KW-1185">Reference proteome</keyword>
<keyword evidence="4 8" id="KW-0489">Methyltransferase</keyword>
<evidence type="ECO:0000256" key="3">
    <source>
        <dbReference type="ARBA" id="ARBA00011977"/>
    </source>
</evidence>
<evidence type="ECO:0000256" key="4">
    <source>
        <dbReference type="ARBA" id="ARBA00022603"/>
    </source>
</evidence>
<name>A0ABY6Q4U0_9GAMM</name>
<evidence type="ECO:0000256" key="6">
    <source>
        <dbReference type="ARBA" id="ARBA00022691"/>
    </source>
</evidence>
<comment type="catalytic activity">
    <reaction evidence="1">
        <text>guanosine(46) in tRNA + S-adenosyl-L-methionine = N(7)-methylguanosine(46) in tRNA + S-adenosyl-L-homocysteine</text>
        <dbReference type="Rhea" id="RHEA:42708"/>
        <dbReference type="Rhea" id="RHEA-COMP:10188"/>
        <dbReference type="Rhea" id="RHEA-COMP:10189"/>
        <dbReference type="ChEBI" id="CHEBI:57856"/>
        <dbReference type="ChEBI" id="CHEBI:59789"/>
        <dbReference type="ChEBI" id="CHEBI:74269"/>
        <dbReference type="ChEBI" id="CHEBI:74480"/>
        <dbReference type="EC" id="2.1.1.33"/>
    </reaction>
</comment>
<accession>A0ABY6Q4U0</accession>
<evidence type="ECO:0000256" key="5">
    <source>
        <dbReference type="ARBA" id="ARBA00022679"/>
    </source>
</evidence>
<keyword evidence="7" id="KW-0819">tRNA processing</keyword>
<dbReference type="EC" id="2.1.1.33" evidence="3"/>
<dbReference type="InterPro" id="IPR003358">
    <property type="entry name" value="tRNA_(Gua-N-7)_MeTrfase_Trmb"/>
</dbReference>
<evidence type="ECO:0000256" key="1">
    <source>
        <dbReference type="ARBA" id="ARBA00000142"/>
    </source>
</evidence>
<dbReference type="PROSITE" id="PS51625">
    <property type="entry name" value="SAM_MT_TRMB"/>
    <property type="match status" value="1"/>
</dbReference>
<dbReference type="GO" id="GO:0032259">
    <property type="term" value="P:methylation"/>
    <property type="evidence" value="ECO:0007669"/>
    <property type="project" value="UniProtKB-KW"/>
</dbReference>